<keyword evidence="1 2" id="KW-0238">DNA-binding</keyword>
<dbReference type="Gene3D" id="1.10.357.10">
    <property type="entry name" value="Tetracycline Repressor, domain 2"/>
    <property type="match status" value="1"/>
</dbReference>
<feature type="domain" description="HTH tetR-type" evidence="3">
    <location>
        <begin position="12"/>
        <end position="72"/>
    </location>
</feature>
<dbReference type="InterPro" id="IPR050109">
    <property type="entry name" value="HTH-type_TetR-like_transc_reg"/>
</dbReference>
<gene>
    <name evidence="4" type="ORF">ISG29_16575</name>
</gene>
<evidence type="ECO:0000313" key="4">
    <source>
        <dbReference type="EMBL" id="MBF4163307.1"/>
    </source>
</evidence>
<proteinExistence type="predicted"/>
<dbReference type="PROSITE" id="PS50977">
    <property type="entry name" value="HTH_TETR_2"/>
    <property type="match status" value="1"/>
</dbReference>
<dbReference type="PANTHER" id="PTHR30055:SF237">
    <property type="entry name" value="TRANSCRIPTIONAL REPRESSOR MCE3R"/>
    <property type="match status" value="1"/>
</dbReference>
<evidence type="ECO:0000256" key="2">
    <source>
        <dbReference type="PROSITE-ProRule" id="PRU00335"/>
    </source>
</evidence>
<sequence length="204" mass="22289">MPGSSDWRTYGPPDLDRVLTAALDLFARQGFHATSIRDIAAAANLSVPGLYHHYRSKQHVLVALVTAVLHDLLARSRAALASGESQDPLTRLDLLVECLLRFHMVRRDQAFVASAETRSLTGPDREPYVALRDQVQDLLEQAIREAGASGQVDVDDARDAARGVATLCVGVATWYRSDGPLAPEEIVRRQLALVHGMLHAAPRP</sequence>
<comment type="caution">
    <text evidence="4">The sequence shown here is derived from an EMBL/GenBank/DDBJ whole genome shotgun (WGS) entry which is preliminary data.</text>
</comment>
<dbReference type="PANTHER" id="PTHR30055">
    <property type="entry name" value="HTH-TYPE TRANSCRIPTIONAL REGULATOR RUTR"/>
    <property type="match status" value="1"/>
</dbReference>
<dbReference type="GO" id="GO:0003700">
    <property type="term" value="F:DNA-binding transcription factor activity"/>
    <property type="evidence" value="ECO:0007669"/>
    <property type="project" value="TreeGrafter"/>
</dbReference>
<dbReference type="InterPro" id="IPR009057">
    <property type="entry name" value="Homeodomain-like_sf"/>
</dbReference>
<dbReference type="AlphaFoldDB" id="A0A930V3U0"/>
<organism evidence="4 5">
    <name type="scientific">Nocardioides acrostichi</name>
    <dbReference type="NCBI Taxonomy" id="2784339"/>
    <lineage>
        <taxon>Bacteria</taxon>
        <taxon>Bacillati</taxon>
        <taxon>Actinomycetota</taxon>
        <taxon>Actinomycetes</taxon>
        <taxon>Propionibacteriales</taxon>
        <taxon>Nocardioidaceae</taxon>
        <taxon>Nocardioides</taxon>
    </lineage>
</organism>
<evidence type="ECO:0000259" key="3">
    <source>
        <dbReference type="PROSITE" id="PS50977"/>
    </source>
</evidence>
<reference evidence="4" key="1">
    <citation type="submission" date="2020-11" db="EMBL/GenBank/DDBJ databases">
        <title>Nocardioides sp. CBS4Y-1, whole genome shotgun sequence.</title>
        <authorList>
            <person name="Tuo L."/>
        </authorList>
    </citation>
    <scope>NUCLEOTIDE SEQUENCE</scope>
    <source>
        <strain evidence="4">CBS4Y-1</strain>
    </source>
</reference>
<dbReference type="PRINTS" id="PR00455">
    <property type="entry name" value="HTHTETR"/>
</dbReference>
<dbReference type="SUPFAM" id="SSF46689">
    <property type="entry name" value="Homeodomain-like"/>
    <property type="match status" value="1"/>
</dbReference>
<dbReference type="EMBL" id="JADIVZ010000010">
    <property type="protein sequence ID" value="MBF4163307.1"/>
    <property type="molecule type" value="Genomic_DNA"/>
</dbReference>
<dbReference type="InterPro" id="IPR041490">
    <property type="entry name" value="KstR2_TetR_C"/>
</dbReference>
<evidence type="ECO:0000256" key="1">
    <source>
        <dbReference type="ARBA" id="ARBA00023125"/>
    </source>
</evidence>
<feature type="DNA-binding region" description="H-T-H motif" evidence="2">
    <location>
        <begin position="35"/>
        <end position="54"/>
    </location>
</feature>
<protein>
    <submittedName>
        <fullName evidence="4">TetR family transcriptional regulator</fullName>
    </submittedName>
</protein>
<dbReference type="InterPro" id="IPR036271">
    <property type="entry name" value="Tet_transcr_reg_TetR-rel_C_sf"/>
</dbReference>
<dbReference type="GO" id="GO:0000976">
    <property type="term" value="F:transcription cis-regulatory region binding"/>
    <property type="evidence" value="ECO:0007669"/>
    <property type="project" value="TreeGrafter"/>
</dbReference>
<dbReference type="SUPFAM" id="SSF48498">
    <property type="entry name" value="Tetracyclin repressor-like, C-terminal domain"/>
    <property type="match status" value="1"/>
</dbReference>
<dbReference type="Proteomes" id="UP000656804">
    <property type="component" value="Unassembled WGS sequence"/>
</dbReference>
<evidence type="ECO:0000313" key="5">
    <source>
        <dbReference type="Proteomes" id="UP000656804"/>
    </source>
</evidence>
<dbReference type="InterPro" id="IPR001647">
    <property type="entry name" value="HTH_TetR"/>
</dbReference>
<keyword evidence="5" id="KW-1185">Reference proteome</keyword>
<dbReference type="Pfam" id="PF00440">
    <property type="entry name" value="TetR_N"/>
    <property type="match status" value="1"/>
</dbReference>
<dbReference type="RefSeq" id="WP_194504555.1">
    <property type="nucleotide sequence ID" value="NZ_JADIVZ010000010.1"/>
</dbReference>
<dbReference type="Pfam" id="PF17932">
    <property type="entry name" value="TetR_C_24"/>
    <property type="match status" value="1"/>
</dbReference>
<name>A0A930V3U0_9ACTN</name>
<accession>A0A930V3U0</accession>